<dbReference type="EMBL" id="FAXN01000027">
    <property type="protein sequence ID" value="CUV65335.1"/>
    <property type="molecule type" value="Genomic_DNA"/>
</dbReference>
<dbReference type="AlphaFoldDB" id="A0A0S4XM02"/>
<name>A0A0S4XM02_9BACT</name>
<organism evidence="1">
    <name type="scientific">Sulfurovum sp. enrichment culture clone C5</name>
    <dbReference type="NCBI Taxonomy" id="497650"/>
    <lineage>
        <taxon>Bacteria</taxon>
        <taxon>Pseudomonadati</taxon>
        <taxon>Campylobacterota</taxon>
        <taxon>Epsilonproteobacteria</taxon>
        <taxon>Campylobacterales</taxon>
        <taxon>Sulfurovaceae</taxon>
        <taxon>Sulfurovum</taxon>
        <taxon>environmental samples</taxon>
    </lineage>
</organism>
<protein>
    <submittedName>
        <fullName evidence="1">Uncharacterized protein</fullName>
    </submittedName>
</protein>
<accession>A0A0S4XM02</accession>
<reference evidence="1" key="1">
    <citation type="submission" date="2015-11" db="EMBL/GenBank/DDBJ databases">
        <authorList>
            <person name="Zhang Y."/>
            <person name="Guo Z."/>
        </authorList>
    </citation>
    <scope>NUCLEOTIDE SEQUENCE</scope>
    <source>
        <strain evidence="1">BN30871</strain>
    </source>
</reference>
<gene>
    <name evidence="1" type="ORF">BN3087_280006</name>
</gene>
<proteinExistence type="predicted"/>
<evidence type="ECO:0000313" key="1">
    <source>
        <dbReference type="EMBL" id="CUV65335.1"/>
    </source>
</evidence>
<sequence length="54" mass="6271">MLVVRRMEFIPKIIKNSTLMKAIELDGNLVGLNVKANNEKNTFNYNFIYCFAKC</sequence>